<comment type="caution">
    <text evidence="1">The sequence shown here is derived from an EMBL/GenBank/DDBJ whole genome shotgun (WGS) entry which is preliminary data.</text>
</comment>
<accession>A0AAE0W1W7</accession>
<organism evidence="1 2">
    <name type="scientific">Potamilus streckersoni</name>
    <dbReference type="NCBI Taxonomy" id="2493646"/>
    <lineage>
        <taxon>Eukaryota</taxon>
        <taxon>Metazoa</taxon>
        <taxon>Spiralia</taxon>
        <taxon>Lophotrochozoa</taxon>
        <taxon>Mollusca</taxon>
        <taxon>Bivalvia</taxon>
        <taxon>Autobranchia</taxon>
        <taxon>Heteroconchia</taxon>
        <taxon>Palaeoheterodonta</taxon>
        <taxon>Unionida</taxon>
        <taxon>Unionoidea</taxon>
        <taxon>Unionidae</taxon>
        <taxon>Ambleminae</taxon>
        <taxon>Lampsilini</taxon>
        <taxon>Potamilus</taxon>
    </lineage>
</organism>
<gene>
    <name evidence="1" type="ORF">CHS0354_012523</name>
</gene>
<keyword evidence="2" id="KW-1185">Reference proteome</keyword>
<dbReference type="AlphaFoldDB" id="A0AAE0W1W7"/>
<protein>
    <submittedName>
        <fullName evidence="1">Uncharacterized protein</fullName>
    </submittedName>
</protein>
<evidence type="ECO:0000313" key="2">
    <source>
        <dbReference type="Proteomes" id="UP001195483"/>
    </source>
</evidence>
<dbReference type="InterPro" id="IPR045860">
    <property type="entry name" value="Snake_toxin-like_sf"/>
</dbReference>
<sequence>MYASLKRGSKGFKHLRRPAWKSCHTSMYENNQQILYSQSCESKLVCDALNSVPSIVGRKRATGLRTTCCDTPLCNNVTIGVH</sequence>
<dbReference type="SUPFAM" id="SSF57302">
    <property type="entry name" value="Snake toxin-like"/>
    <property type="match status" value="1"/>
</dbReference>
<reference evidence="1" key="2">
    <citation type="journal article" date="2021" name="Genome Biol. Evol.">
        <title>Developing a high-quality reference genome for a parasitic bivalve with doubly uniparental inheritance (Bivalvia: Unionida).</title>
        <authorList>
            <person name="Smith C.H."/>
        </authorList>
    </citation>
    <scope>NUCLEOTIDE SEQUENCE</scope>
    <source>
        <strain evidence="1">CHS0354</strain>
        <tissue evidence="1">Mantle</tissue>
    </source>
</reference>
<dbReference type="Proteomes" id="UP001195483">
    <property type="component" value="Unassembled WGS sequence"/>
</dbReference>
<reference evidence="1" key="1">
    <citation type="journal article" date="2021" name="Genome Biol. Evol.">
        <title>A High-Quality Reference Genome for a Parasitic Bivalve with Doubly Uniparental Inheritance (Bivalvia: Unionida).</title>
        <authorList>
            <person name="Smith C.H."/>
        </authorList>
    </citation>
    <scope>NUCLEOTIDE SEQUENCE</scope>
    <source>
        <strain evidence="1">CHS0354</strain>
    </source>
</reference>
<name>A0AAE0W1W7_9BIVA</name>
<evidence type="ECO:0000313" key="1">
    <source>
        <dbReference type="EMBL" id="KAK3599038.1"/>
    </source>
</evidence>
<proteinExistence type="predicted"/>
<dbReference type="EMBL" id="JAEAOA010000761">
    <property type="protein sequence ID" value="KAK3599038.1"/>
    <property type="molecule type" value="Genomic_DNA"/>
</dbReference>
<reference evidence="1" key="3">
    <citation type="submission" date="2023-05" db="EMBL/GenBank/DDBJ databases">
        <authorList>
            <person name="Smith C.H."/>
        </authorList>
    </citation>
    <scope>NUCLEOTIDE SEQUENCE</scope>
    <source>
        <strain evidence="1">CHS0354</strain>
        <tissue evidence="1">Mantle</tissue>
    </source>
</reference>